<dbReference type="Gene3D" id="3.40.930.10">
    <property type="entry name" value="Mannitol-specific EII, Chain A"/>
    <property type="match status" value="1"/>
</dbReference>
<proteinExistence type="predicted"/>
<accession>A0AA40WEV5</accession>
<dbReference type="PROSITE" id="PS00372">
    <property type="entry name" value="PTS_EIIA_TYPE_2_HIS"/>
    <property type="match status" value="1"/>
</dbReference>
<gene>
    <name evidence="2" type="ORF">IQB77_19730</name>
</gene>
<reference evidence="2" key="1">
    <citation type="submission" date="2020-10" db="EMBL/GenBank/DDBJ databases">
        <title>New Zealand Leptospira genomics.</title>
        <authorList>
            <person name="Wilkinson D.A."/>
            <person name="Nisa S."/>
            <person name="Moinet M."/>
            <person name="Benschop J."/>
        </authorList>
    </citation>
    <scope>NUCLEOTIDE SEQUENCE</scope>
    <source>
        <strain evidence="2">ESR8</strain>
    </source>
</reference>
<feature type="non-terminal residue" evidence="2">
    <location>
        <position position="1"/>
    </location>
</feature>
<evidence type="ECO:0000313" key="3">
    <source>
        <dbReference type="Proteomes" id="UP000644282"/>
    </source>
</evidence>
<dbReference type="AlphaFoldDB" id="A0AA40WEV5"/>
<evidence type="ECO:0000313" key="2">
    <source>
        <dbReference type="EMBL" id="MBE8431999.1"/>
    </source>
</evidence>
<protein>
    <submittedName>
        <fullName evidence="2">PTS sugar transporter subunit IIA</fullName>
    </submittedName>
</protein>
<dbReference type="Proteomes" id="UP000644282">
    <property type="component" value="Unassembled WGS sequence"/>
</dbReference>
<sequence length="131" mass="14565">VEIVQQTLLKKVYKQLNEEGFVDAALFYSVIESEAIVSTLLGDGIALPHALGLLAKKSVVDTVLAPQGIAWGKETAHVIFLLAISKSEYEEAMAIYDIFVTFLRERAMTRLCACQNFTQFKTVAMECVSRF</sequence>
<organism evidence="2 3">
    <name type="scientific">Leptospira interrogans serovar Pomona</name>
    <dbReference type="NCBI Taxonomy" id="44276"/>
    <lineage>
        <taxon>Bacteria</taxon>
        <taxon>Pseudomonadati</taxon>
        <taxon>Spirochaetota</taxon>
        <taxon>Spirochaetia</taxon>
        <taxon>Leptospirales</taxon>
        <taxon>Leptospiraceae</taxon>
        <taxon>Leptospira</taxon>
    </lineage>
</organism>
<dbReference type="PANTHER" id="PTHR30185:SF13">
    <property type="entry name" value="LICABCH OPERON REGULATOR-RELATED"/>
    <property type="match status" value="1"/>
</dbReference>
<dbReference type="InterPro" id="IPR016152">
    <property type="entry name" value="PTrfase/Anion_transptr"/>
</dbReference>
<dbReference type="SUPFAM" id="SSF55804">
    <property type="entry name" value="Phoshotransferase/anion transport protein"/>
    <property type="match status" value="1"/>
</dbReference>
<comment type="caution">
    <text evidence="2">The sequence shown here is derived from an EMBL/GenBank/DDBJ whole genome shotgun (WGS) entry which is preliminary data.</text>
</comment>
<feature type="domain" description="PTS EIIA type-2" evidence="1">
    <location>
        <begin position="1"/>
        <end position="127"/>
    </location>
</feature>
<dbReference type="InterPro" id="IPR002178">
    <property type="entry name" value="PTS_EIIA_type-2_dom"/>
</dbReference>
<evidence type="ECO:0000259" key="1">
    <source>
        <dbReference type="PROSITE" id="PS51094"/>
    </source>
</evidence>
<dbReference type="InterPro" id="IPR050661">
    <property type="entry name" value="BglG_antiterminators"/>
</dbReference>
<dbReference type="Pfam" id="PF00359">
    <property type="entry name" value="PTS_EIIA_2"/>
    <property type="match status" value="1"/>
</dbReference>
<name>A0AA40WEV5_LEPIR</name>
<keyword evidence="2" id="KW-0762">Sugar transport</keyword>
<dbReference type="PANTHER" id="PTHR30185">
    <property type="entry name" value="CRYPTIC BETA-GLUCOSIDE BGL OPERON ANTITERMINATOR"/>
    <property type="match status" value="1"/>
</dbReference>
<dbReference type="PROSITE" id="PS51094">
    <property type="entry name" value="PTS_EIIA_TYPE_2"/>
    <property type="match status" value="1"/>
</dbReference>
<dbReference type="EMBL" id="JADDXF010000168">
    <property type="protein sequence ID" value="MBE8431999.1"/>
    <property type="molecule type" value="Genomic_DNA"/>
</dbReference>
<keyword evidence="2" id="KW-0813">Transport</keyword>